<evidence type="ECO:0000256" key="22">
    <source>
        <dbReference type="ARBA" id="ARBA00047394"/>
    </source>
</evidence>
<dbReference type="InterPro" id="IPR001031">
    <property type="entry name" value="Thioesterase"/>
</dbReference>
<comment type="catalytic activity">
    <reaction evidence="36">
        <text>a fatty acyl-[ACP] + malonyl-[ACP] + H(+) = a 3-oxoacyl-[ACP] + holo-[ACP] + CO2</text>
        <dbReference type="Rhea" id="RHEA:22836"/>
        <dbReference type="Rhea" id="RHEA-COMP:9623"/>
        <dbReference type="Rhea" id="RHEA-COMP:9685"/>
        <dbReference type="Rhea" id="RHEA-COMP:9916"/>
        <dbReference type="Rhea" id="RHEA-COMP:14125"/>
        <dbReference type="ChEBI" id="CHEBI:15378"/>
        <dbReference type="ChEBI" id="CHEBI:16526"/>
        <dbReference type="ChEBI" id="CHEBI:64479"/>
        <dbReference type="ChEBI" id="CHEBI:78449"/>
        <dbReference type="ChEBI" id="CHEBI:78776"/>
        <dbReference type="ChEBI" id="CHEBI:138651"/>
        <dbReference type="EC" id="2.3.1.41"/>
    </reaction>
    <physiologicalReaction direction="left-to-right" evidence="36">
        <dbReference type="Rhea" id="RHEA:22837"/>
    </physiologicalReaction>
</comment>
<dbReference type="PROSITE" id="PS52004">
    <property type="entry name" value="KS3_2"/>
    <property type="match status" value="1"/>
</dbReference>
<comment type="catalytic activity">
    <reaction evidence="34">
        <text>tetradecanoyl-[ACP] + H2O = tetradecanoate + holo-[ACP] + H(+)</text>
        <dbReference type="Rhea" id="RHEA:30123"/>
        <dbReference type="Rhea" id="RHEA-COMP:9648"/>
        <dbReference type="Rhea" id="RHEA-COMP:9685"/>
        <dbReference type="ChEBI" id="CHEBI:15377"/>
        <dbReference type="ChEBI" id="CHEBI:15378"/>
        <dbReference type="ChEBI" id="CHEBI:30807"/>
        <dbReference type="ChEBI" id="CHEBI:64479"/>
        <dbReference type="ChEBI" id="CHEBI:78477"/>
        <dbReference type="EC" id="3.1.2.14"/>
    </reaction>
    <physiologicalReaction direction="left-to-right" evidence="34">
        <dbReference type="Rhea" id="RHEA:30124"/>
    </physiologicalReaction>
</comment>
<dbReference type="InterPro" id="IPR057326">
    <property type="entry name" value="KR_dom"/>
</dbReference>
<comment type="catalytic activity">
    <reaction evidence="16">
        <text>(3R)-hydroxytetradecanoyl-[ACP] = (2E)-tetradecenoyl-[ACP] + H2O</text>
        <dbReference type="Rhea" id="RHEA:41892"/>
        <dbReference type="Rhea" id="RHEA-COMP:9646"/>
        <dbReference type="Rhea" id="RHEA-COMP:9647"/>
        <dbReference type="ChEBI" id="CHEBI:15377"/>
        <dbReference type="ChEBI" id="CHEBI:78474"/>
        <dbReference type="ChEBI" id="CHEBI:78475"/>
    </reaction>
    <physiologicalReaction direction="left-to-right" evidence="16">
        <dbReference type="Rhea" id="RHEA:41893"/>
    </physiologicalReaction>
</comment>
<dbReference type="InterPro" id="IPR020841">
    <property type="entry name" value="PKS_Beta-ketoAc_synthase_dom"/>
</dbReference>
<dbReference type="GO" id="GO:0005886">
    <property type="term" value="C:plasma membrane"/>
    <property type="evidence" value="ECO:0007669"/>
    <property type="project" value="TreeGrafter"/>
</dbReference>
<evidence type="ECO:0000256" key="29">
    <source>
        <dbReference type="ARBA" id="ARBA00047897"/>
    </source>
</evidence>
<dbReference type="GO" id="GO:0004315">
    <property type="term" value="F:3-oxoacyl-[acyl-carrier-protein] synthase activity"/>
    <property type="evidence" value="ECO:0007669"/>
    <property type="project" value="UniProtKB-EC"/>
</dbReference>
<comment type="catalytic activity">
    <reaction evidence="32">
        <text>hexadecanoyl-[ACP] + malonyl-[ACP] + H(+) = 3-oxooctadecanoyl-[ACP] + holo-[ACP] + CO2</text>
        <dbReference type="Rhea" id="RHEA:41916"/>
        <dbReference type="Rhea" id="RHEA-COMP:9623"/>
        <dbReference type="Rhea" id="RHEA-COMP:9652"/>
        <dbReference type="Rhea" id="RHEA-COMP:9653"/>
        <dbReference type="Rhea" id="RHEA-COMP:9685"/>
        <dbReference type="ChEBI" id="CHEBI:15378"/>
        <dbReference type="ChEBI" id="CHEBI:16526"/>
        <dbReference type="ChEBI" id="CHEBI:64479"/>
        <dbReference type="ChEBI" id="CHEBI:78449"/>
        <dbReference type="ChEBI" id="CHEBI:78483"/>
        <dbReference type="ChEBI" id="CHEBI:78487"/>
    </reaction>
    <physiologicalReaction direction="left-to-right" evidence="32">
        <dbReference type="Rhea" id="RHEA:41917"/>
    </physiologicalReaction>
</comment>
<organism evidence="56 57">
    <name type="scientific">Fulvitalea axinellae</name>
    <dbReference type="NCBI Taxonomy" id="1182444"/>
    <lineage>
        <taxon>Bacteria</taxon>
        <taxon>Pseudomonadati</taxon>
        <taxon>Bacteroidota</taxon>
        <taxon>Cytophagia</taxon>
        <taxon>Cytophagales</taxon>
        <taxon>Persicobacteraceae</taxon>
        <taxon>Fulvitalea</taxon>
    </lineage>
</organism>
<dbReference type="InterPro" id="IPR014030">
    <property type="entry name" value="Ketoacyl_synth_N"/>
</dbReference>
<dbReference type="InterPro" id="IPR006162">
    <property type="entry name" value="Ppantetheine_attach_site"/>
</dbReference>
<evidence type="ECO:0000256" key="35">
    <source>
        <dbReference type="ARBA" id="ARBA00048420"/>
    </source>
</evidence>
<dbReference type="InterPro" id="IPR036291">
    <property type="entry name" value="NAD(P)-bd_dom_sf"/>
</dbReference>
<evidence type="ECO:0000256" key="9">
    <source>
        <dbReference type="ARBA" id="ARBA00023268"/>
    </source>
</evidence>
<dbReference type="Pfam" id="PF00550">
    <property type="entry name" value="PP-binding"/>
    <property type="match status" value="1"/>
</dbReference>
<evidence type="ECO:0000256" key="42">
    <source>
        <dbReference type="ARBA" id="ARBA00049019"/>
    </source>
</evidence>
<name>A0AAU9CI03_9BACT</name>
<comment type="catalytic activity">
    <reaction evidence="30">
        <text>3-oxobutanoyl-[ACP] + NADPH + H(+) = (3R)-hydroxybutanoyl-[ACP] + NADP(+)</text>
        <dbReference type="Rhea" id="RHEA:41804"/>
        <dbReference type="Rhea" id="RHEA-COMP:9625"/>
        <dbReference type="Rhea" id="RHEA-COMP:9626"/>
        <dbReference type="ChEBI" id="CHEBI:15378"/>
        <dbReference type="ChEBI" id="CHEBI:57783"/>
        <dbReference type="ChEBI" id="CHEBI:58349"/>
        <dbReference type="ChEBI" id="CHEBI:78450"/>
        <dbReference type="ChEBI" id="CHEBI:78451"/>
    </reaction>
    <physiologicalReaction direction="left-to-right" evidence="30">
        <dbReference type="Rhea" id="RHEA:41805"/>
    </physiologicalReaction>
</comment>
<dbReference type="Gene3D" id="3.40.50.1820">
    <property type="entry name" value="alpha/beta hydrolase"/>
    <property type="match status" value="1"/>
</dbReference>
<evidence type="ECO:0000256" key="20">
    <source>
        <dbReference type="ARBA" id="ARBA00023442"/>
    </source>
</evidence>
<feature type="active site" description="Proton donor; for dehydratase activity" evidence="52">
    <location>
        <position position="1112"/>
    </location>
</feature>
<dbReference type="InterPro" id="IPR001227">
    <property type="entry name" value="Ac_transferase_dom_sf"/>
</dbReference>
<evidence type="ECO:0000259" key="54">
    <source>
        <dbReference type="PROSITE" id="PS52004"/>
    </source>
</evidence>
<dbReference type="InterPro" id="IPR049551">
    <property type="entry name" value="PKS_DH_C"/>
</dbReference>
<dbReference type="InterPro" id="IPR020806">
    <property type="entry name" value="PKS_PP-bd"/>
</dbReference>
<dbReference type="PANTHER" id="PTHR43775:SF37">
    <property type="entry name" value="SI:DKEY-61P9.11"/>
    <property type="match status" value="1"/>
</dbReference>
<comment type="catalytic activity">
    <reaction evidence="12">
        <text>(3R)-hydroxydodecanoyl-[ACP] = (2E)-dodecenoyl-[ACP] + H2O</text>
        <dbReference type="Rhea" id="RHEA:41876"/>
        <dbReference type="Rhea" id="RHEA-COMP:9642"/>
        <dbReference type="Rhea" id="RHEA-COMP:9643"/>
        <dbReference type="ChEBI" id="CHEBI:15377"/>
        <dbReference type="ChEBI" id="CHEBI:78470"/>
        <dbReference type="ChEBI" id="CHEBI:78472"/>
    </reaction>
    <physiologicalReaction direction="left-to-right" evidence="12">
        <dbReference type="Rhea" id="RHEA:41877"/>
    </physiologicalReaction>
</comment>
<evidence type="ECO:0000256" key="24">
    <source>
        <dbReference type="ARBA" id="ARBA00047440"/>
    </source>
</evidence>
<evidence type="ECO:0000256" key="30">
    <source>
        <dbReference type="ARBA" id="ARBA00047953"/>
    </source>
</evidence>
<dbReference type="KEGG" id="fax:FUAX_42210"/>
<evidence type="ECO:0000256" key="40">
    <source>
        <dbReference type="ARBA" id="ARBA00048704"/>
    </source>
</evidence>
<comment type="catalytic activity">
    <reaction evidence="15">
        <text>a (3R)-hydroxyacyl-[ACP] = a (2E)-enoyl-[ACP] + H2O</text>
        <dbReference type="Rhea" id="RHEA:13097"/>
        <dbReference type="Rhea" id="RHEA-COMP:9925"/>
        <dbReference type="Rhea" id="RHEA-COMP:9945"/>
        <dbReference type="ChEBI" id="CHEBI:15377"/>
        <dbReference type="ChEBI" id="CHEBI:78784"/>
        <dbReference type="ChEBI" id="CHEBI:78827"/>
        <dbReference type="EC" id="4.2.1.59"/>
    </reaction>
    <physiologicalReaction direction="left-to-right" evidence="15">
        <dbReference type="Rhea" id="RHEA:13098"/>
    </physiologicalReaction>
</comment>
<dbReference type="SUPFAM" id="SSF53474">
    <property type="entry name" value="alpha/beta-Hydrolases"/>
    <property type="match status" value="1"/>
</dbReference>
<keyword evidence="5" id="KW-0702">S-nitrosylation</keyword>
<comment type="catalytic activity">
    <reaction evidence="35">
        <text>(2E)-octenoyl-[ACP] + NADPH + H(+) = octanoyl-[ACP] + NADP(+)</text>
        <dbReference type="Rhea" id="RHEA:41848"/>
        <dbReference type="Rhea" id="RHEA-COMP:9635"/>
        <dbReference type="Rhea" id="RHEA-COMP:9636"/>
        <dbReference type="ChEBI" id="CHEBI:15378"/>
        <dbReference type="ChEBI" id="CHEBI:57783"/>
        <dbReference type="ChEBI" id="CHEBI:58349"/>
        <dbReference type="ChEBI" id="CHEBI:78462"/>
        <dbReference type="ChEBI" id="CHEBI:78463"/>
    </reaction>
    <physiologicalReaction direction="left-to-right" evidence="35">
        <dbReference type="Rhea" id="RHEA:41849"/>
    </physiologicalReaction>
</comment>
<dbReference type="PROSITE" id="PS50075">
    <property type="entry name" value="CARRIER"/>
    <property type="match status" value="1"/>
</dbReference>
<comment type="catalytic activity">
    <reaction evidence="44">
        <text>(2E)-tetradecenoyl-[ACP] + NADPH + H(+) = tetradecanoyl-[ACP] + NADP(+)</text>
        <dbReference type="Rhea" id="RHEA:41896"/>
        <dbReference type="Rhea" id="RHEA-COMP:9647"/>
        <dbReference type="Rhea" id="RHEA-COMP:9648"/>
        <dbReference type="ChEBI" id="CHEBI:15378"/>
        <dbReference type="ChEBI" id="CHEBI:57783"/>
        <dbReference type="ChEBI" id="CHEBI:58349"/>
        <dbReference type="ChEBI" id="CHEBI:78475"/>
        <dbReference type="ChEBI" id="CHEBI:78477"/>
    </reaction>
    <physiologicalReaction direction="left-to-right" evidence="44">
        <dbReference type="Rhea" id="RHEA:41897"/>
    </physiologicalReaction>
</comment>
<evidence type="ECO:0000256" key="16">
    <source>
        <dbReference type="ARBA" id="ARBA00023398"/>
    </source>
</evidence>
<evidence type="ECO:0000256" key="7">
    <source>
        <dbReference type="ARBA" id="ARBA00022898"/>
    </source>
</evidence>
<dbReference type="SUPFAM" id="SSF53901">
    <property type="entry name" value="Thiolase-like"/>
    <property type="match status" value="1"/>
</dbReference>
<dbReference type="Gene3D" id="1.10.1200.10">
    <property type="entry name" value="ACP-like"/>
    <property type="match status" value="1"/>
</dbReference>
<dbReference type="Pfam" id="PF00975">
    <property type="entry name" value="Thioesterase"/>
    <property type="match status" value="1"/>
</dbReference>
<keyword evidence="7" id="KW-0663">Pyridoxal phosphate</keyword>
<dbReference type="InterPro" id="IPR013154">
    <property type="entry name" value="ADH-like_N"/>
</dbReference>
<comment type="catalytic activity">
    <reaction evidence="11">
        <text>(3R)-hydroxyoctanoyl-[ACP] = (2E)-octenoyl-[ACP] + H2O</text>
        <dbReference type="Rhea" id="RHEA:41844"/>
        <dbReference type="Rhea" id="RHEA-COMP:9634"/>
        <dbReference type="Rhea" id="RHEA-COMP:9635"/>
        <dbReference type="ChEBI" id="CHEBI:15377"/>
        <dbReference type="ChEBI" id="CHEBI:78461"/>
        <dbReference type="ChEBI" id="CHEBI:78462"/>
    </reaction>
    <physiologicalReaction direction="left-to-right" evidence="11">
        <dbReference type="Rhea" id="RHEA:41845"/>
    </physiologicalReaction>
</comment>
<dbReference type="Pfam" id="PF00107">
    <property type="entry name" value="ADH_zinc_N"/>
    <property type="match status" value="1"/>
</dbReference>
<dbReference type="SUPFAM" id="SSF47336">
    <property type="entry name" value="ACP-like"/>
    <property type="match status" value="1"/>
</dbReference>
<keyword evidence="8" id="KW-0456">Lyase</keyword>
<evidence type="ECO:0000256" key="43">
    <source>
        <dbReference type="ARBA" id="ARBA00049109"/>
    </source>
</evidence>
<geneLocation type="plasmid" evidence="56 57">
    <name>pFA2</name>
</geneLocation>
<dbReference type="InterPro" id="IPR016036">
    <property type="entry name" value="Malonyl_transacylase_ACP-bd"/>
</dbReference>
<evidence type="ECO:0000256" key="25">
    <source>
        <dbReference type="ARBA" id="ARBA00047451"/>
    </source>
</evidence>
<comment type="catalytic activity">
    <reaction evidence="43">
        <text>decanoyl-[ACP] + malonyl-[ACP] + H(+) = 3-oxododecanoyl-[ACP] + holo-[ACP] + CO2</text>
        <dbReference type="Rhea" id="RHEA:41868"/>
        <dbReference type="Rhea" id="RHEA-COMP:9623"/>
        <dbReference type="Rhea" id="RHEA-COMP:9640"/>
        <dbReference type="Rhea" id="RHEA-COMP:9641"/>
        <dbReference type="Rhea" id="RHEA-COMP:9685"/>
        <dbReference type="ChEBI" id="CHEBI:15378"/>
        <dbReference type="ChEBI" id="CHEBI:16526"/>
        <dbReference type="ChEBI" id="CHEBI:64479"/>
        <dbReference type="ChEBI" id="CHEBI:78449"/>
        <dbReference type="ChEBI" id="CHEBI:78468"/>
        <dbReference type="ChEBI" id="CHEBI:78469"/>
    </reaction>
    <physiologicalReaction direction="left-to-right" evidence="43">
        <dbReference type="Rhea" id="RHEA:41869"/>
    </physiologicalReaction>
</comment>
<evidence type="ECO:0000256" key="37">
    <source>
        <dbReference type="ARBA" id="ARBA00048571"/>
    </source>
</evidence>
<evidence type="ECO:0000256" key="44">
    <source>
        <dbReference type="ARBA" id="ARBA00049171"/>
    </source>
</evidence>
<dbReference type="Pfam" id="PF00698">
    <property type="entry name" value="Acyl_transf_1"/>
    <property type="match status" value="1"/>
</dbReference>
<dbReference type="InterPro" id="IPR014031">
    <property type="entry name" value="Ketoacyl_synth_C"/>
</dbReference>
<dbReference type="GO" id="GO:0004313">
    <property type="term" value="F:[acyl-carrier-protein] S-acetyltransferase activity"/>
    <property type="evidence" value="ECO:0007669"/>
    <property type="project" value="UniProtKB-EC"/>
</dbReference>
<evidence type="ECO:0000256" key="23">
    <source>
        <dbReference type="ARBA" id="ARBA00047400"/>
    </source>
</evidence>
<evidence type="ECO:0000259" key="53">
    <source>
        <dbReference type="PROSITE" id="PS50075"/>
    </source>
</evidence>
<dbReference type="SUPFAM" id="SSF55048">
    <property type="entry name" value="Probable ACP-binding domain of malonyl-CoA ACP transacylase"/>
    <property type="match status" value="1"/>
</dbReference>
<gene>
    <name evidence="56" type="ORF">FUAX_42210</name>
</gene>
<comment type="catalytic activity">
    <reaction evidence="45">
        <text>3-oxododecanoyl-[ACP] + NADPH + H(+) = (3R)-hydroxydodecanoyl-[ACP] + NADP(+)</text>
        <dbReference type="Rhea" id="RHEA:41872"/>
        <dbReference type="Rhea" id="RHEA-COMP:9641"/>
        <dbReference type="Rhea" id="RHEA-COMP:9642"/>
        <dbReference type="ChEBI" id="CHEBI:15378"/>
        <dbReference type="ChEBI" id="CHEBI:57783"/>
        <dbReference type="ChEBI" id="CHEBI:58349"/>
        <dbReference type="ChEBI" id="CHEBI:78469"/>
        <dbReference type="ChEBI" id="CHEBI:78470"/>
    </reaction>
    <physiologicalReaction direction="left-to-right" evidence="45">
        <dbReference type="Rhea" id="RHEA:41873"/>
    </physiologicalReaction>
</comment>
<comment type="catalytic activity">
    <reaction evidence="47">
        <text>3-oxooctanoyl-[ACP] + NADPH + H(+) = (3R)-hydroxyoctanoyl-[ACP] + NADP(+)</text>
        <dbReference type="Rhea" id="RHEA:41840"/>
        <dbReference type="Rhea" id="RHEA-COMP:9633"/>
        <dbReference type="Rhea" id="RHEA-COMP:9634"/>
        <dbReference type="ChEBI" id="CHEBI:15378"/>
        <dbReference type="ChEBI" id="CHEBI:57783"/>
        <dbReference type="ChEBI" id="CHEBI:58349"/>
        <dbReference type="ChEBI" id="CHEBI:78460"/>
        <dbReference type="ChEBI" id="CHEBI:78461"/>
    </reaction>
    <physiologicalReaction direction="left-to-right" evidence="47">
        <dbReference type="Rhea" id="RHEA:41841"/>
    </physiologicalReaction>
</comment>
<sequence>MSEEKKKTASLADGKEPIAIVGIGCRFPGGVHGPKAFWEALKSGYNGISDVPADRWSLDEFYDPDANKFGKVKSRKGGFVDGIDQFDPEFFGLFPKEAERMDPQQRLLLESTFEAMEDAGTRMEDIRGTKTSVFIGVFMNDYWDIQTSPMHRNQISPHVPMGVSLTSIANRISYAFDLKGASVSLDTACSSSLVALHLACRSIWDGEADQALTGGVNLIMRPESWIMLSKGGFLSPDGHCKSFDHRANGYVRSEGVGMVLLKPLSKAIADGDDIYSVINGTAVNSDGFTKDGYTVPSPDQQTAMLRAAYKDAGIDPGLVQYVEAHGTGTPTGDPLETKAFSNVFAPGRPEEDPLVIGSVKSNVGHLEAAAGIVGLIKLALSVKNREIPQNLHFQKGNPRIPFDEYRLKVSTEHQPWPHSDRKLVGGLNSFGAGGTNAHVVMSEFQAEESAKEIAGKEEREMKLFAISARSEQALRDLADSYLSFLSKTKESLSVICNNVGKRRSAFEHRLAVAARTKEELVESLEAYLIDETRPGMVYHHLPEKRKRKIAFVYSGQGPQWYAMARQLIETEPRFREVILEIEKLFTEFAPWSLLEELLKDEESSAITDTRVAQPAIMAIQIALTELWKSYGIEPDGIVGHSIGEVAAAYAAGSLTLREATEVVYHRSRGQNKASGAGKMLAVAISHKEVLKLLKGKEHQIDIAAINGPEMLTLAGDSEPLEKLAEELEAKDIFNRFLRVNVPFHSHHMDQLKDELIESLNHHTGGKVATTPLYSTVTGKQEDGTHLDSAYWYANVRMPVYFTDATGEMIKDGYDTFVEIGPHPVLSQSVKDLLAFHGKEGDSTPSLRRKDDDYRVFARSLGQLYALGVDLDWDVIHPANELIELPAYPWQHKSYWFESDEHRQMRTGKRPHPYLVSGERSGADANRFVWNVELDKAADPFIEDHQVDDVIIFPGTGHLEIATAASQLSFGEDFGFLEDISFQTALFLPDEGEPPHIRLEISNSEGRYWISTKPRNDEDAEWTRHSSGKVNHHGDNFEFGKLNLEEIRQRVDFRQPIQPMYKELKQGGLLYGDTFRAITGLWISPGEVLSQVTLHDSLEHGIDRLNIHPAILDACLHTIFAGKQSTEEERRGIYLPVGIDRFKVFKKPETKSVWSYVKVTEASEKFLNGDLQIFDENGELVAVVDNLRCKYIEGSRGEKQNDVYEGCYEYHWVLAEEEIKGDAGKGNAVIFADAQGLSSRISAPLEEKGLEIHKVFMGEGYEKVDGNTYRLDPTDQSNIEKMFKEIGKVDKIVYLWGSDEKFSEEIENDVLANSQGQLALRTIHTLRSIVNCELTPETWMVTSGFEPVSADDDSVAMGQAIVAAMTRVMINEYPQVPMRFADFSAEITDEEVAQFTEIVTWKSEKPTEVEFALRGQDVYLRRFEAVDPQEAEEEYGKTKVAASGSAYRAEIRETGDLETLALRSYKLEPLAAGDVRIDVKAAGLNAKDIQTAKGELDEEATQGGLGADTLGLECAGVVTAVGENVTGIAVGDEVMAWTANGFAGVATSPASCVVKKPESLSWEEAASVPVSYLTAYYSLNYLGRIEEGERVLIHNAAEGVGLAAVRLAELSGAEVIATAASQEERDYLSAAGVKHVFDSTDLAFHGEVMKATEGQGVDVVLNSLTGKALTQSLKCLRAFGRFVELGKTDIYNESSITLKRFGENLSFHAVDLDRLMAQRPNLGSRLLGEVVALFAEGKIKPEAITAFGIGELAEALKTQADTTKVGKVAVSMGEDADVEVLPAEKISFAQDGTYLVTGGASGTGLELAKWLADEGAGHLILLSRSGAKSDYDREVIANMESNGVKVDLPKADIMDYEAVKAVIDGVEAKGWPALRGVIHSAGILADATFPSMDLERFQRVFNPKVLGAWNMHKALGDTKLDFFLMLSSISSVFGLPGQSNYSSANNFLDKLAMYRQLKGLAGNSVDMGVMGSFAGMSREVGNVINVLGNQGWVPMTFKQVKTKIEKLLLQRRAARMTADIDWKSFCEFFIHLTSDARFAHLLTDEALNVGGASGGAGTLKDQILSAPEDTRKDVLTEKLIEALAKILGTSPDKVDPEKPISKIGLDSLMQTQLRNWIHQKVEVNYPLMKIAKGPSLSELSDSVLAELESAEVEATGESEDNRPLVVGSSQDIMGLTDAEDAEVLNDYLVHIKSEKAENAKLRVFCCHPVGAGASMFGQFMYNAPEGVDLYAFQLPGRENRLDEPSHTDIFVAIDEMIDAALPYMDEPFALWGHSFGGIVMFEFARRLRERFDKHPVHFFASATIAPQLTHTWKSSTIISETAVRENTEARLLSLMSYIDDVEFVKQILPVMRNDMPMIMDYPYADKEPLACPVTVFSAEEDEVVTPAEMKPWEEQTASEFRQEIVHGDHWFLSRNKDFVLEVLARDLAGHLEAVEQD</sequence>
<dbReference type="Pfam" id="PF08240">
    <property type="entry name" value="ADH_N"/>
    <property type="match status" value="1"/>
</dbReference>
<dbReference type="SMART" id="SM00823">
    <property type="entry name" value="PKS_PP"/>
    <property type="match status" value="1"/>
</dbReference>
<dbReference type="SUPFAM" id="SSF50129">
    <property type="entry name" value="GroES-like"/>
    <property type="match status" value="1"/>
</dbReference>
<evidence type="ECO:0000256" key="46">
    <source>
        <dbReference type="ARBA" id="ARBA00049414"/>
    </source>
</evidence>
<dbReference type="RefSeq" id="WP_338395189.1">
    <property type="nucleotide sequence ID" value="NZ_AP025316.1"/>
</dbReference>
<dbReference type="InterPro" id="IPR049900">
    <property type="entry name" value="PKS_mFAS_DH"/>
</dbReference>
<dbReference type="GO" id="GO:0005737">
    <property type="term" value="C:cytoplasm"/>
    <property type="evidence" value="ECO:0007669"/>
    <property type="project" value="TreeGrafter"/>
</dbReference>
<comment type="catalytic activity">
    <reaction evidence="14">
        <text>(3R)-hydroxydecanoyl-[ACP] = (2E)-decenoyl-[ACP] + H2O</text>
        <dbReference type="Rhea" id="RHEA:41860"/>
        <dbReference type="Rhea" id="RHEA-COMP:9638"/>
        <dbReference type="Rhea" id="RHEA-COMP:9639"/>
        <dbReference type="ChEBI" id="CHEBI:15377"/>
        <dbReference type="ChEBI" id="CHEBI:78466"/>
        <dbReference type="ChEBI" id="CHEBI:78467"/>
    </reaction>
    <physiologicalReaction direction="left-to-right" evidence="14">
        <dbReference type="Rhea" id="RHEA:41861"/>
    </physiologicalReaction>
</comment>
<protein>
    <submittedName>
        <fullName evidence="56">Uncharacterized protein</fullName>
    </submittedName>
</protein>
<dbReference type="Pfam" id="PF21089">
    <property type="entry name" value="PKS_DH_N"/>
    <property type="match status" value="1"/>
</dbReference>
<accession>A0AAU9CI03</accession>
<dbReference type="Gene3D" id="3.40.47.10">
    <property type="match status" value="1"/>
</dbReference>
<dbReference type="FunFam" id="3.40.47.10:FF:000019">
    <property type="entry name" value="Polyketide synthase type I"/>
    <property type="match status" value="1"/>
</dbReference>
<keyword evidence="4" id="KW-0808">Transferase</keyword>
<evidence type="ECO:0000256" key="12">
    <source>
        <dbReference type="ARBA" id="ARBA00023351"/>
    </source>
</evidence>
<dbReference type="InterPro" id="IPR011032">
    <property type="entry name" value="GroES-like_sf"/>
</dbReference>
<dbReference type="GO" id="GO:0004316">
    <property type="term" value="F:3-oxoacyl-[acyl-carrier-protein] reductase (NADPH) activity"/>
    <property type="evidence" value="ECO:0007669"/>
    <property type="project" value="UniProtKB-EC"/>
</dbReference>
<comment type="catalytic activity">
    <reaction evidence="23">
        <text>a (3R)-hydroxyacyl-[ACP] + NADP(+) = a 3-oxoacyl-[ACP] + NADPH + H(+)</text>
        <dbReference type="Rhea" id="RHEA:17397"/>
        <dbReference type="Rhea" id="RHEA-COMP:9916"/>
        <dbReference type="Rhea" id="RHEA-COMP:9945"/>
        <dbReference type="ChEBI" id="CHEBI:15378"/>
        <dbReference type="ChEBI" id="CHEBI:57783"/>
        <dbReference type="ChEBI" id="CHEBI:58349"/>
        <dbReference type="ChEBI" id="CHEBI:78776"/>
        <dbReference type="ChEBI" id="CHEBI:78827"/>
        <dbReference type="EC" id="1.1.1.100"/>
    </reaction>
    <physiologicalReaction direction="right-to-left" evidence="23">
        <dbReference type="Rhea" id="RHEA:17399"/>
    </physiologicalReaction>
</comment>
<feature type="domain" description="Ketosynthase family 3 (KS3)" evidence="54">
    <location>
        <begin position="15"/>
        <end position="443"/>
    </location>
</feature>
<evidence type="ECO:0000256" key="38">
    <source>
        <dbReference type="ARBA" id="ARBA00048650"/>
    </source>
</evidence>
<feature type="domain" description="Carrier" evidence="53">
    <location>
        <begin position="2072"/>
        <end position="2146"/>
    </location>
</feature>
<evidence type="ECO:0000256" key="19">
    <source>
        <dbReference type="ARBA" id="ARBA00023402"/>
    </source>
</evidence>
<comment type="catalytic activity">
    <reaction evidence="21">
        <text>3-oxooctadecanoyl-[ACP] + NADPH + H(+) = (3R)-hydroxyoctadecanoyl-[ACP] + NADP(+)</text>
        <dbReference type="Rhea" id="RHEA:41920"/>
        <dbReference type="Rhea" id="RHEA-COMP:9653"/>
        <dbReference type="Rhea" id="RHEA-COMP:9654"/>
        <dbReference type="ChEBI" id="CHEBI:15378"/>
        <dbReference type="ChEBI" id="CHEBI:57783"/>
        <dbReference type="ChEBI" id="CHEBI:58349"/>
        <dbReference type="ChEBI" id="CHEBI:78487"/>
        <dbReference type="ChEBI" id="CHEBI:78488"/>
    </reaction>
    <physiologicalReaction direction="left-to-right" evidence="21">
        <dbReference type="Rhea" id="RHEA:41921"/>
    </physiologicalReaction>
</comment>
<evidence type="ECO:0000256" key="45">
    <source>
        <dbReference type="ARBA" id="ARBA00049263"/>
    </source>
</evidence>
<proteinExistence type="predicted"/>
<evidence type="ECO:0000256" key="32">
    <source>
        <dbReference type="ARBA" id="ARBA00048051"/>
    </source>
</evidence>
<evidence type="ECO:0000256" key="15">
    <source>
        <dbReference type="ARBA" id="ARBA00023394"/>
    </source>
</evidence>
<dbReference type="InterPro" id="IPR014043">
    <property type="entry name" value="Acyl_transferase_dom"/>
</dbReference>
<evidence type="ECO:0000256" key="28">
    <source>
        <dbReference type="ARBA" id="ARBA00047810"/>
    </source>
</evidence>
<feature type="region of interest" description="C-terminal hotdog fold" evidence="52">
    <location>
        <begin position="1051"/>
        <end position="1197"/>
    </location>
</feature>
<evidence type="ECO:0000256" key="10">
    <source>
        <dbReference type="ARBA" id="ARBA00023315"/>
    </source>
</evidence>
<dbReference type="InterPro" id="IPR036736">
    <property type="entry name" value="ACP-like_sf"/>
</dbReference>
<evidence type="ECO:0000256" key="52">
    <source>
        <dbReference type="PROSITE-ProRule" id="PRU01363"/>
    </source>
</evidence>
<evidence type="ECO:0000256" key="1">
    <source>
        <dbReference type="ARBA" id="ARBA00005189"/>
    </source>
</evidence>
<feature type="region of interest" description="N-terminal hotdog fold" evidence="52">
    <location>
        <begin position="911"/>
        <end position="1036"/>
    </location>
</feature>
<evidence type="ECO:0000256" key="2">
    <source>
        <dbReference type="ARBA" id="ARBA00022450"/>
    </source>
</evidence>
<dbReference type="PROSITE" id="PS00012">
    <property type="entry name" value="PHOSPHOPANTETHEINE"/>
    <property type="match status" value="1"/>
</dbReference>
<dbReference type="InterPro" id="IPR049552">
    <property type="entry name" value="PKS_DH_N"/>
</dbReference>
<dbReference type="GO" id="GO:0071770">
    <property type="term" value="P:DIM/DIP cell wall layer assembly"/>
    <property type="evidence" value="ECO:0007669"/>
    <property type="project" value="TreeGrafter"/>
</dbReference>
<dbReference type="InterPro" id="IPR020807">
    <property type="entry name" value="PKS_DH"/>
</dbReference>
<evidence type="ECO:0000256" key="18">
    <source>
        <dbReference type="ARBA" id="ARBA00023401"/>
    </source>
</evidence>
<comment type="catalytic activity">
    <reaction evidence="48">
        <text>butanoyl-[ACP] + malonyl-[ACP] + H(+) = 3-oxohexanoyl-[ACP] + holo-[ACP] + CO2</text>
        <dbReference type="Rhea" id="RHEA:41820"/>
        <dbReference type="Rhea" id="RHEA-COMP:9623"/>
        <dbReference type="Rhea" id="RHEA-COMP:9628"/>
        <dbReference type="Rhea" id="RHEA-COMP:9629"/>
        <dbReference type="Rhea" id="RHEA-COMP:9685"/>
        <dbReference type="ChEBI" id="CHEBI:15378"/>
        <dbReference type="ChEBI" id="CHEBI:16526"/>
        <dbReference type="ChEBI" id="CHEBI:64479"/>
        <dbReference type="ChEBI" id="CHEBI:78449"/>
        <dbReference type="ChEBI" id="CHEBI:78454"/>
        <dbReference type="ChEBI" id="CHEBI:78456"/>
    </reaction>
    <physiologicalReaction direction="left-to-right" evidence="48">
        <dbReference type="Rhea" id="RHEA:41821"/>
    </physiologicalReaction>
</comment>
<dbReference type="SMART" id="SM00825">
    <property type="entry name" value="PKS_KS"/>
    <property type="match status" value="1"/>
</dbReference>
<dbReference type="Proteomes" id="UP001348817">
    <property type="component" value="Plasmid pFA2"/>
</dbReference>
<dbReference type="GO" id="GO:0004312">
    <property type="term" value="F:fatty acid synthase activity"/>
    <property type="evidence" value="ECO:0007669"/>
    <property type="project" value="TreeGrafter"/>
</dbReference>
<dbReference type="FunFam" id="3.40.366.10:FF:000002">
    <property type="entry name" value="Probable polyketide synthase 2"/>
    <property type="match status" value="1"/>
</dbReference>
<dbReference type="InterPro" id="IPR013149">
    <property type="entry name" value="ADH-like_C"/>
</dbReference>
<comment type="function">
    <text evidence="20">Fatty acid synthetase is a multifunctional enzyme that catalyzes the de novo biosynthesis of long-chain saturated fatty acids starting from acetyl-CoA and malonyl-CoA in the presence of NADPH. This multifunctional protein contains 7 catalytic activities and a site for the binding of the prosthetic group 4'-phosphopantetheine of the acyl carrier protein ([ACP]) domain.</text>
</comment>
<feature type="domain" description="PKS/mFAS DH" evidence="55">
    <location>
        <begin position="911"/>
        <end position="1197"/>
    </location>
</feature>
<dbReference type="SUPFAM" id="SSF51735">
    <property type="entry name" value="NAD(P)-binding Rossmann-fold domains"/>
    <property type="match status" value="3"/>
</dbReference>
<evidence type="ECO:0000256" key="47">
    <source>
        <dbReference type="ARBA" id="ARBA00049422"/>
    </source>
</evidence>
<keyword evidence="10" id="KW-0012">Acyltransferase</keyword>
<keyword evidence="2" id="KW-0596">Phosphopantetheine</keyword>
<evidence type="ECO:0000256" key="3">
    <source>
        <dbReference type="ARBA" id="ARBA00022553"/>
    </source>
</evidence>
<dbReference type="Pfam" id="PF08659">
    <property type="entry name" value="KR"/>
    <property type="match status" value="1"/>
</dbReference>
<comment type="catalytic activity">
    <reaction evidence="50">
        <text>octanoyl-[ACP] + malonyl-[ACP] + H(+) = 3-oxodecanoyl-[ACP] + holo-[ACP] + CO2</text>
        <dbReference type="Rhea" id="RHEA:41852"/>
        <dbReference type="Rhea" id="RHEA-COMP:9623"/>
        <dbReference type="Rhea" id="RHEA-COMP:9636"/>
        <dbReference type="Rhea" id="RHEA-COMP:9637"/>
        <dbReference type="Rhea" id="RHEA-COMP:9685"/>
        <dbReference type="ChEBI" id="CHEBI:15378"/>
        <dbReference type="ChEBI" id="CHEBI:16526"/>
        <dbReference type="ChEBI" id="CHEBI:64479"/>
        <dbReference type="ChEBI" id="CHEBI:78449"/>
        <dbReference type="ChEBI" id="CHEBI:78463"/>
        <dbReference type="ChEBI" id="CHEBI:78464"/>
    </reaction>
    <physiologicalReaction direction="left-to-right" evidence="50">
        <dbReference type="Rhea" id="RHEA:41853"/>
    </physiologicalReaction>
</comment>
<evidence type="ECO:0000256" key="41">
    <source>
        <dbReference type="ARBA" id="ARBA00048935"/>
    </source>
</evidence>
<feature type="active site" description="Proton acceptor; for dehydratase activity" evidence="52">
    <location>
        <position position="944"/>
    </location>
</feature>
<evidence type="ECO:0000256" key="39">
    <source>
        <dbReference type="ARBA" id="ARBA00048691"/>
    </source>
</evidence>
<reference evidence="56 57" key="1">
    <citation type="submission" date="2021-12" db="EMBL/GenBank/DDBJ databases">
        <title>Genome sequencing of bacteria with rrn-lacking chromosome and rrn-plasmid.</title>
        <authorList>
            <person name="Anda M."/>
            <person name="Iwasaki W."/>
        </authorList>
    </citation>
    <scope>NUCLEOTIDE SEQUENCE [LARGE SCALE GENOMIC DNA]</scope>
    <source>
        <strain evidence="56 57">DSM 100852</strain>
        <plasmid evidence="56 57">pFA2</plasmid>
    </source>
</reference>
<evidence type="ECO:0000313" key="57">
    <source>
        <dbReference type="Proteomes" id="UP001348817"/>
    </source>
</evidence>
<dbReference type="PANTHER" id="PTHR43775">
    <property type="entry name" value="FATTY ACID SYNTHASE"/>
    <property type="match status" value="1"/>
</dbReference>
<dbReference type="GO" id="GO:0141148">
    <property type="term" value="F:enoyl-[acyl-carrier-protein] reductase (NADPH) activity"/>
    <property type="evidence" value="ECO:0007669"/>
    <property type="project" value="UniProtKB-EC"/>
</dbReference>
<keyword evidence="3" id="KW-0597">Phosphoprotein</keyword>
<dbReference type="SMART" id="SM00826">
    <property type="entry name" value="PKS_DH"/>
    <property type="match status" value="1"/>
</dbReference>
<comment type="catalytic activity">
    <reaction evidence="40">
        <text>hexadecanoyl-[ACP] + H2O = hexadecanoate + holo-[ACP] + H(+)</text>
        <dbReference type="Rhea" id="RHEA:41932"/>
        <dbReference type="Rhea" id="RHEA-COMP:9652"/>
        <dbReference type="Rhea" id="RHEA-COMP:9685"/>
        <dbReference type="ChEBI" id="CHEBI:7896"/>
        <dbReference type="ChEBI" id="CHEBI:15377"/>
        <dbReference type="ChEBI" id="CHEBI:15378"/>
        <dbReference type="ChEBI" id="CHEBI:64479"/>
        <dbReference type="ChEBI" id="CHEBI:78483"/>
        <dbReference type="EC" id="3.1.2.14"/>
    </reaction>
    <physiologicalReaction direction="left-to-right" evidence="40">
        <dbReference type="Rhea" id="RHEA:41933"/>
    </physiologicalReaction>
</comment>
<evidence type="ECO:0000256" key="5">
    <source>
        <dbReference type="ARBA" id="ARBA00022799"/>
    </source>
</evidence>
<dbReference type="Pfam" id="PF02801">
    <property type="entry name" value="Ketoacyl-synt_C"/>
    <property type="match status" value="1"/>
</dbReference>
<dbReference type="SMART" id="SM00829">
    <property type="entry name" value="PKS_ER"/>
    <property type="match status" value="1"/>
</dbReference>
<comment type="catalytic activity">
    <reaction evidence="31">
        <text>acetyl-[ACP] + malonyl-[ACP] + H(+) = 3-oxobutanoyl-[ACP] + holo-[ACP] + CO2</text>
        <dbReference type="Rhea" id="RHEA:41800"/>
        <dbReference type="Rhea" id="RHEA-COMP:9621"/>
        <dbReference type="Rhea" id="RHEA-COMP:9623"/>
        <dbReference type="Rhea" id="RHEA-COMP:9625"/>
        <dbReference type="Rhea" id="RHEA-COMP:9685"/>
        <dbReference type="ChEBI" id="CHEBI:15378"/>
        <dbReference type="ChEBI" id="CHEBI:16526"/>
        <dbReference type="ChEBI" id="CHEBI:64479"/>
        <dbReference type="ChEBI" id="CHEBI:78446"/>
        <dbReference type="ChEBI" id="CHEBI:78449"/>
        <dbReference type="ChEBI" id="CHEBI:78450"/>
    </reaction>
    <physiologicalReaction direction="left-to-right" evidence="31">
        <dbReference type="Rhea" id="RHEA:41801"/>
    </physiologicalReaction>
</comment>
<evidence type="ECO:0000256" key="11">
    <source>
        <dbReference type="ARBA" id="ARBA00023332"/>
    </source>
</evidence>
<comment type="catalytic activity">
    <reaction evidence="28">
        <text>(2E)-hexadecenoyl-[ACP] + NADPH + H(+) = hexadecanoyl-[ACP] + NADP(+)</text>
        <dbReference type="Rhea" id="RHEA:41912"/>
        <dbReference type="Rhea" id="RHEA-COMP:9651"/>
        <dbReference type="Rhea" id="RHEA-COMP:9652"/>
        <dbReference type="ChEBI" id="CHEBI:15378"/>
        <dbReference type="ChEBI" id="CHEBI:57783"/>
        <dbReference type="ChEBI" id="CHEBI:58349"/>
        <dbReference type="ChEBI" id="CHEBI:78481"/>
        <dbReference type="ChEBI" id="CHEBI:78483"/>
    </reaction>
    <physiologicalReaction direction="left-to-right" evidence="28">
        <dbReference type="Rhea" id="RHEA:41913"/>
    </physiologicalReaction>
</comment>
<dbReference type="InterPro" id="IPR029058">
    <property type="entry name" value="AB_hydrolase_fold"/>
</dbReference>
<dbReference type="Gene3D" id="3.40.366.10">
    <property type="entry name" value="Malonyl-Coenzyme A Acyl Carrier Protein, domain 2"/>
    <property type="match status" value="1"/>
</dbReference>
<dbReference type="InterPro" id="IPR032821">
    <property type="entry name" value="PKS_assoc"/>
</dbReference>
<evidence type="ECO:0000256" key="36">
    <source>
        <dbReference type="ARBA" id="ARBA00048506"/>
    </source>
</evidence>
<evidence type="ECO:0000256" key="26">
    <source>
        <dbReference type="ARBA" id="ARBA00047500"/>
    </source>
</evidence>
<evidence type="ECO:0000256" key="6">
    <source>
        <dbReference type="ARBA" id="ARBA00022857"/>
    </source>
</evidence>
<comment type="catalytic activity">
    <reaction evidence="25">
        <text>tetradecanoyl-[ACP] + malonyl-[ACP] + H(+) = 3-oxohexadecanoyl-[ACP] + holo-[ACP] + CO2</text>
        <dbReference type="Rhea" id="RHEA:41900"/>
        <dbReference type="Rhea" id="RHEA-COMP:9623"/>
        <dbReference type="Rhea" id="RHEA-COMP:9648"/>
        <dbReference type="Rhea" id="RHEA-COMP:9649"/>
        <dbReference type="Rhea" id="RHEA-COMP:9685"/>
        <dbReference type="ChEBI" id="CHEBI:15378"/>
        <dbReference type="ChEBI" id="CHEBI:16526"/>
        <dbReference type="ChEBI" id="CHEBI:64479"/>
        <dbReference type="ChEBI" id="CHEBI:78449"/>
        <dbReference type="ChEBI" id="CHEBI:78477"/>
        <dbReference type="ChEBI" id="CHEBI:78478"/>
    </reaction>
    <physiologicalReaction direction="left-to-right" evidence="25">
        <dbReference type="Rhea" id="RHEA:41901"/>
    </physiologicalReaction>
</comment>
<comment type="function">
    <text evidence="51">Involved in production of the polyketide antibiotic thailandamide.</text>
</comment>
<comment type="catalytic activity">
    <reaction evidence="13">
        <text>(3R)-hydroxyhexanoyl-[ACP] = (2E)-hexenoyl-[ACP] + H2O</text>
        <dbReference type="Rhea" id="RHEA:41828"/>
        <dbReference type="Rhea" id="RHEA-COMP:9630"/>
        <dbReference type="Rhea" id="RHEA-COMP:9631"/>
        <dbReference type="ChEBI" id="CHEBI:15377"/>
        <dbReference type="ChEBI" id="CHEBI:78457"/>
        <dbReference type="ChEBI" id="CHEBI:78458"/>
    </reaction>
    <physiologicalReaction direction="left-to-right" evidence="13">
        <dbReference type="Rhea" id="RHEA:41829"/>
    </physiologicalReaction>
</comment>
<evidence type="ECO:0000256" key="33">
    <source>
        <dbReference type="ARBA" id="ARBA00048281"/>
    </source>
</evidence>
<dbReference type="GO" id="GO:0016297">
    <property type="term" value="F:fatty acyl-[ACP] hydrolase activity"/>
    <property type="evidence" value="ECO:0007669"/>
    <property type="project" value="UniProtKB-EC"/>
</dbReference>
<evidence type="ECO:0000256" key="48">
    <source>
        <dbReference type="ARBA" id="ARBA00049449"/>
    </source>
</evidence>
<dbReference type="InterPro" id="IPR020843">
    <property type="entry name" value="ER"/>
</dbReference>
<dbReference type="CDD" id="cd05195">
    <property type="entry name" value="enoyl_red"/>
    <property type="match status" value="1"/>
</dbReference>
<comment type="catalytic activity">
    <reaction evidence="39">
        <text>holo-[ACP] + acetyl-CoA = acetyl-[ACP] + CoA</text>
        <dbReference type="Rhea" id="RHEA:41788"/>
        <dbReference type="Rhea" id="RHEA-COMP:9621"/>
        <dbReference type="Rhea" id="RHEA-COMP:9685"/>
        <dbReference type="ChEBI" id="CHEBI:57287"/>
        <dbReference type="ChEBI" id="CHEBI:57288"/>
        <dbReference type="ChEBI" id="CHEBI:64479"/>
        <dbReference type="ChEBI" id="CHEBI:78446"/>
        <dbReference type="EC" id="2.3.1.38"/>
    </reaction>
    <physiologicalReaction direction="left-to-right" evidence="39">
        <dbReference type="Rhea" id="RHEA:41789"/>
    </physiologicalReaction>
</comment>
<comment type="catalytic activity">
    <reaction evidence="26">
        <text>(2E)-butenoyl-[ACP] + NADPH + H(+) = butanoyl-[ACP] + NADP(+)</text>
        <dbReference type="Rhea" id="RHEA:41812"/>
        <dbReference type="Rhea" id="RHEA-COMP:9627"/>
        <dbReference type="Rhea" id="RHEA-COMP:9628"/>
        <dbReference type="ChEBI" id="CHEBI:15378"/>
        <dbReference type="ChEBI" id="CHEBI:57783"/>
        <dbReference type="ChEBI" id="CHEBI:58349"/>
        <dbReference type="ChEBI" id="CHEBI:78453"/>
        <dbReference type="ChEBI" id="CHEBI:78454"/>
    </reaction>
    <physiologicalReaction direction="left-to-right" evidence="26">
        <dbReference type="Rhea" id="RHEA:41813"/>
    </physiologicalReaction>
</comment>
<comment type="catalytic activity">
    <reaction evidence="37">
        <text>3-oxohexanoyl-[ACP] + NADPH + H(+) = (3R)-hydroxyhexanoyl-[ACP] + NADP(+)</text>
        <dbReference type="Rhea" id="RHEA:41824"/>
        <dbReference type="Rhea" id="RHEA-COMP:9629"/>
        <dbReference type="Rhea" id="RHEA-COMP:9630"/>
        <dbReference type="ChEBI" id="CHEBI:15378"/>
        <dbReference type="ChEBI" id="CHEBI:57783"/>
        <dbReference type="ChEBI" id="CHEBI:58349"/>
        <dbReference type="ChEBI" id="CHEBI:78456"/>
        <dbReference type="ChEBI" id="CHEBI:78457"/>
    </reaction>
    <physiologicalReaction direction="left-to-right" evidence="37">
        <dbReference type="Rhea" id="RHEA:41825"/>
    </physiologicalReaction>
</comment>
<dbReference type="Gene3D" id="3.30.70.3290">
    <property type="match status" value="1"/>
</dbReference>
<evidence type="ECO:0000256" key="34">
    <source>
        <dbReference type="ARBA" id="ARBA00048289"/>
    </source>
</evidence>
<comment type="catalytic activity">
    <reaction evidence="33">
        <text>(2E)-dodecenoyl-[ACP] + NADPH + H(+) = dodecanoyl-[ACP] + NADP(+)</text>
        <dbReference type="Rhea" id="RHEA:41880"/>
        <dbReference type="Rhea" id="RHEA-COMP:9643"/>
        <dbReference type="Rhea" id="RHEA-COMP:9644"/>
        <dbReference type="ChEBI" id="CHEBI:15378"/>
        <dbReference type="ChEBI" id="CHEBI:57783"/>
        <dbReference type="ChEBI" id="CHEBI:58349"/>
        <dbReference type="ChEBI" id="CHEBI:65264"/>
        <dbReference type="ChEBI" id="CHEBI:78472"/>
    </reaction>
    <physiologicalReaction direction="left-to-right" evidence="33">
        <dbReference type="Rhea" id="RHEA:41881"/>
    </physiologicalReaction>
</comment>
<evidence type="ECO:0000256" key="51">
    <source>
        <dbReference type="ARBA" id="ARBA00054155"/>
    </source>
</evidence>
<evidence type="ECO:0000256" key="13">
    <source>
        <dbReference type="ARBA" id="ARBA00023373"/>
    </source>
</evidence>
<comment type="catalytic activity">
    <reaction evidence="18">
        <text>(3R)-hydroxyhexadecanoyl-[ACP] = (2E)-hexadecenoyl-[ACP] + H2O</text>
        <dbReference type="Rhea" id="RHEA:41908"/>
        <dbReference type="Rhea" id="RHEA-COMP:9650"/>
        <dbReference type="Rhea" id="RHEA-COMP:9651"/>
        <dbReference type="ChEBI" id="CHEBI:15377"/>
        <dbReference type="ChEBI" id="CHEBI:78480"/>
        <dbReference type="ChEBI" id="CHEBI:78481"/>
    </reaction>
    <physiologicalReaction direction="left-to-right" evidence="18">
        <dbReference type="Rhea" id="RHEA:41909"/>
    </physiologicalReaction>
</comment>
<comment type="catalytic activity">
    <reaction evidence="49">
        <text>(2E)-decenoyl-[ACP] + NADPH + H(+) = decanoyl-[ACP] + NADP(+)</text>
        <dbReference type="Rhea" id="RHEA:41864"/>
        <dbReference type="Rhea" id="RHEA-COMP:9639"/>
        <dbReference type="Rhea" id="RHEA-COMP:9640"/>
        <dbReference type="ChEBI" id="CHEBI:15378"/>
        <dbReference type="ChEBI" id="CHEBI:57783"/>
        <dbReference type="ChEBI" id="CHEBI:58349"/>
        <dbReference type="ChEBI" id="CHEBI:78467"/>
        <dbReference type="ChEBI" id="CHEBI:78468"/>
    </reaction>
    <physiologicalReaction direction="left-to-right" evidence="49">
        <dbReference type="Rhea" id="RHEA:41865"/>
    </physiologicalReaction>
</comment>
<evidence type="ECO:0000256" key="21">
    <source>
        <dbReference type="ARBA" id="ARBA00047300"/>
    </source>
</evidence>
<evidence type="ECO:0000313" key="56">
    <source>
        <dbReference type="EMBL" id="BDD11789.1"/>
    </source>
</evidence>
<comment type="catalytic activity">
    <reaction evidence="19">
        <text>(3R)-hydroxybutanoyl-[ACP] = (2E)-butenoyl-[ACP] + H2O</text>
        <dbReference type="Rhea" id="RHEA:41808"/>
        <dbReference type="Rhea" id="RHEA-COMP:9626"/>
        <dbReference type="Rhea" id="RHEA-COMP:9627"/>
        <dbReference type="ChEBI" id="CHEBI:15377"/>
        <dbReference type="ChEBI" id="CHEBI:78451"/>
        <dbReference type="ChEBI" id="CHEBI:78453"/>
    </reaction>
    <physiologicalReaction direction="left-to-right" evidence="19">
        <dbReference type="Rhea" id="RHEA:41809"/>
    </physiologicalReaction>
</comment>
<evidence type="ECO:0000256" key="27">
    <source>
        <dbReference type="ARBA" id="ARBA00047578"/>
    </source>
</evidence>
<dbReference type="PROSITE" id="PS52019">
    <property type="entry name" value="PKS_MFAS_DH"/>
    <property type="match status" value="1"/>
</dbReference>
<dbReference type="SMART" id="SM00827">
    <property type="entry name" value="PKS_AT"/>
    <property type="match status" value="1"/>
</dbReference>
<comment type="catalytic activity">
    <reaction evidence="46">
        <text>3-oxohexadecanoyl-[ACP] + NADPH + H(+) = (3R)-hydroxyhexadecanoyl-[ACP] + NADP(+)</text>
        <dbReference type="Rhea" id="RHEA:41904"/>
        <dbReference type="Rhea" id="RHEA-COMP:9649"/>
        <dbReference type="Rhea" id="RHEA-COMP:9650"/>
        <dbReference type="ChEBI" id="CHEBI:15378"/>
        <dbReference type="ChEBI" id="CHEBI:57783"/>
        <dbReference type="ChEBI" id="CHEBI:58349"/>
        <dbReference type="ChEBI" id="CHEBI:78478"/>
        <dbReference type="ChEBI" id="CHEBI:78480"/>
    </reaction>
    <physiologicalReaction direction="left-to-right" evidence="46">
        <dbReference type="Rhea" id="RHEA:41905"/>
    </physiologicalReaction>
</comment>
<dbReference type="Gene3D" id="3.10.129.110">
    <property type="entry name" value="Polyketide synthase dehydratase"/>
    <property type="match status" value="1"/>
</dbReference>
<comment type="catalytic activity">
    <reaction evidence="22">
        <text>hexanoyl-[ACP] + malonyl-[ACP] + H(+) = 3-oxooctanoyl-[ACP] + holo-[ACP] + CO2</text>
        <dbReference type="Rhea" id="RHEA:41836"/>
        <dbReference type="Rhea" id="RHEA-COMP:9623"/>
        <dbReference type="Rhea" id="RHEA-COMP:9632"/>
        <dbReference type="Rhea" id="RHEA-COMP:9633"/>
        <dbReference type="Rhea" id="RHEA-COMP:9685"/>
        <dbReference type="ChEBI" id="CHEBI:15378"/>
        <dbReference type="ChEBI" id="CHEBI:16526"/>
        <dbReference type="ChEBI" id="CHEBI:64479"/>
        <dbReference type="ChEBI" id="CHEBI:78449"/>
        <dbReference type="ChEBI" id="CHEBI:78459"/>
        <dbReference type="ChEBI" id="CHEBI:78460"/>
    </reaction>
    <physiologicalReaction direction="left-to-right" evidence="22">
        <dbReference type="Rhea" id="RHEA:41837"/>
    </physiologicalReaction>
</comment>
<dbReference type="InterPro" id="IPR013968">
    <property type="entry name" value="PKS_KR"/>
</dbReference>
<evidence type="ECO:0000256" key="49">
    <source>
        <dbReference type="ARBA" id="ARBA00049521"/>
    </source>
</evidence>
<evidence type="ECO:0000256" key="14">
    <source>
        <dbReference type="ARBA" id="ARBA00023388"/>
    </source>
</evidence>
<dbReference type="InterPro" id="IPR016035">
    <property type="entry name" value="Acyl_Trfase/lysoPLipase"/>
</dbReference>
<keyword evidence="9" id="KW-0511">Multifunctional enzyme</keyword>
<dbReference type="GO" id="GO:0006633">
    <property type="term" value="P:fatty acid biosynthetic process"/>
    <property type="evidence" value="ECO:0007669"/>
    <property type="project" value="TreeGrafter"/>
</dbReference>
<dbReference type="GO" id="GO:0031177">
    <property type="term" value="F:phosphopantetheine binding"/>
    <property type="evidence" value="ECO:0007669"/>
    <property type="project" value="InterPro"/>
</dbReference>
<comment type="pathway">
    <text evidence="1">Lipid metabolism.</text>
</comment>
<dbReference type="Pfam" id="PF14765">
    <property type="entry name" value="PS-DH"/>
    <property type="match status" value="1"/>
</dbReference>
<dbReference type="SMART" id="SM00822">
    <property type="entry name" value="PKS_KR"/>
    <property type="match status" value="1"/>
</dbReference>
<dbReference type="EMBL" id="AP025316">
    <property type="protein sequence ID" value="BDD11789.1"/>
    <property type="molecule type" value="Genomic_DNA"/>
</dbReference>
<evidence type="ECO:0000256" key="31">
    <source>
        <dbReference type="ARBA" id="ARBA00047961"/>
    </source>
</evidence>
<dbReference type="Gene3D" id="3.40.50.720">
    <property type="entry name" value="NAD(P)-binding Rossmann-like Domain"/>
    <property type="match status" value="3"/>
</dbReference>
<comment type="catalytic activity">
    <reaction evidence="38">
        <text>a 2,3-saturated acyl-[ACP] + NADP(+) = a (2E)-enoyl-[ACP] + NADPH + H(+)</text>
        <dbReference type="Rhea" id="RHEA:22564"/>
        <dbReference type="Rhea" id="RHEA-COMP:9925"/>
        <dbReference type="Rhea" id="RHEA-COMP:9926"/>
        <dbReference type="ChEBI" id="CHEBI:15378"/>
        <dbReference type="ChEBI" id="CHEBI:57783"/>
        <dbReference type="ChEBI" id="CHEBI:58349"/>
        <dbReference type="ChEBI" id="CHEBI:78784"/>
        <dbReference type="ChEBI" id="CHEBI:78785"/>
        <dbReference type="EC" id="1.3.1.39"/>
    </reaction>
    <physiologicalReaction direction="right-to-left" evidence="38">
        <dbReference type="Rhea" id="RHEA:22566"/>
    </physiologicalReaction>
</comment>
<dbReference type="Pfam" id="PF16197">
    <property type="entry name" value="KAsynt_C_assoc"/>
    <property type="match status" value="1"/>
</dbReference>
<comment type="catalytic activity">
    <reaction evidence="29">
        <text>(2E)-hexenoyl-[ACP] + NADPH + H(+) = hexanoyl-[ACP] + NADP(+)</text>
        <dbReference type="Rhea" id="RHEA:41832"/>
        <dbReference type="Rhea" id="RHEA-COMP:9631"/>
        <dbReference type="Rhea" id="RHEA-COMP:9632"/>
        <dbReference type="ChEBI" id="CHEBI:15378"/>
        <dbReference type="ChEBI" id="CHEBI:57783"/>
        <dbReference type="ChEBI" id="CHEBI:58349"/>
        <dbReference type="ChEBI" id="CHEBI:78458"/>
        <dbReference type="ChEBI" id="CHEBI:78459"/>
    </reaction>
    <physiologicalReaction direction="left-to-right" evidence="29">
        <dbReference type="Rhea" id="RHEA:41833"/>
    </physiologicalReaction>
</comment>
<evidence type="ECO:0000259" key="55">
    <source>
        <dbReference type="PROSITE" id="PS52019"/>
    </source>
</evidence>
<evidence type="ECO:0000256" key="50">
    <source>
        <dbReference type="ARBA" id="ARBA00049533"/>
    </source>
</evidence>
<keyword evidence="57" id="KW-1185">Reference proteome</keyword>
<dbReference type="GO" id="GO:0019171">
    <property type="term" value="F:(3R)-hydroxyacyl-[acyl-carrier-protein] dehydratase activity"/>
    <property type="evidence" value="ECO:0007669"/>
    <property type="project" value="UniProtKB-EC"/>
</dbReference>
<evidence type="ECO:0000256" key="8">
    <source>
        <dbReference type="ARBA" id="ARBA00023239"/>
    </source>
</evidence>
<dbReference type="CDD" id="cd00833">
    <property type="entry name" value="PKS"/>
    <property type="match status" value="1"/>
</dbReference>
<comment type="catalytic activity">
    <reaction evidence="27">
        <text>dodecanoyl-[ACP] + malonyl-[ACP] + H(+) = 3-oxotetradecanoyl-[ACP] + holo-[ACP] + CO2</text>
        <dbReference type="Rhea" id="RHEA:41884"/>
        <dbReference type="Rhea" id="RHEA-COMP:9623"/>
        <dbReference type="Rhea" id="RHEA-COMP:9644"/>
        <dbReference type="Rhea" id="RHEA-COMP:9645"/>
        <dbReference type="Rhea" id="RHEA-COMP:9685"/>
        <dbReference type="ChEBI" id="CHEBI:15378"/>
        <dbReference type="ChEBI" id="CHEBI:16526"/>
        <dbReference type="ChEBI" id="CHEBI:64479"/>
        <dbReference type="ChEBI" id="CHEBI:65264"/>
        <dbReference type="ChEBI" id="CHEBI:78449"/>
        <dbReference type="ChEBI" id="CHEBI:78473"/>
    </reaction>
    <physiologicalReaction direction="left-to-right" evidence="27">
        <dbReference type="Rhea" id="RHEA:41885"/>
    </physiologicalReaction>
</comment>
<dbReference type="Gene3D" id="3.90.180.10">
    <property type="entry name" value="Medium-chain alcohol dehydrogenases, catalytic domain"/>
    <property type="match status" value="1"/>
</dbReference>
<comment type="catalytic activity">
    <reaction evidence="41">
        <text>3-oxotetradecanoyl-[ACP] + NADPH + H(+) = (3R)-hydroxytetradecanoyl-[ACP] + NADP(+)</text>
        <dbReference type="Rhea" id="RHEA:41888"/>
        <dbReference type="Rhea" id="RHEA-COMP:9645"/>
        <dbReference type="Rhea" id="RHEA-COMP:9646"/>
        <dbReference type="ChEBI" id="CHEBI:15378"/>
        <dbReference type="ChEBI" id="CHEBI:57783"/>
        <dbReference type="ChEBI" id="CHEBI:58349"/>
        <dbReference type="ChEBI" id="CHEBI:78473"/>
        <dbReference type="ChEBI" id="CHEBI:78474"/>
    </reaction>
    <physiologicalReaction direction="left-to-right" evidence="41">
        <dbReference type="Rhea" id="RHEA:41889"/>
    </physiologicalReaction>
</comment>
<dbReference type="InterPro" id="IPR050091">
    <property type="entry name" value="PKS_NRPS_Biosynth_Enz"/>
</dbReference>
<keyword evidence="6" id="KW-0521">NADP</keyword>
<evidence type="ECO:0000256" key="4">
    <source>
        <dbReference type="ARBA" id="ARBA00022679"/>
    </source>
</evidence>
<comment type="catalytic activity">
    <reaction evidence="24">
        <text>3-oxodecanoyl-[ACP] + NADPH + H(+) = (3R)-hydroxydecanoyl-[ACP] + NADP(+)</text>
        <dbReference type="Rhea" id="RHEA:41856"/>
        <dbReference type="Rhea" id="RHEA-COMP:9637"/>
        <dbReference type="Rhea" id="RHEA-COMP:9638"/>
        <dbReference type="ChEBI" id="CHEBI:15378"/>
        <dbReference type="ChEBI" id="CHEBI:57783"/>
        <dbReference type="ChEBI" id="CHEBI:58349"/>
        <dbReference type="ChEBI" id="CHEBI:78464"/>
        <dbReference type="ChEBI" id="CHEBI:78466"/>
    </reaction>
    <physiologicalReaction direction="left-to-right" evidence="24">
        <dbReference type="Rhea" id="RHEA:41857"/>
    </physiologicalReaction>
</comment>
<dbReference type="SUPFAM" id="SSF52151">
    <property type="entry name" value="FabD/lysophospholipase-like"/>
    <property type="match status" value="1"/>
</dbReference>
<dbReference type="InterPro" id="IPR009081">
    <property type="entry name" value="PP-bd_ACP"/>
</dbReference>
<keyword evidence="56" id="KW-0614">Plasmid</keyword>
<comment type="catalytic activity">
    <reaction evidence="17">
        <text>(3R)-hydroxyoctadecanoyl-[ACP] = (2E)-octadecenoyl-[ACP] + H2O</text>
        <dbReference type="Rhea" id="RHEA:41924"/>
        <dbReference type="Rhea" id="RHEA-COMP:9654"/>
        <dbReference type="Rhea" id="RHEA-COMP:9655"/>
        <dbReference type="ChEBI" id="CHEBI:15377"/>
        <dbReference type="ChEBI" id="CHEBI:78488"/>
        <dbReference type="ChEBI" id="CHEBI:78489"/>
    </reaction>
    <physiologicalReaction direction="left-to-right" evidence="17">
        <dbReference type="Rhea" id="RHEA:41925"/>
    </physiologicalReaction>
</comment>
<comment type="catalytic activity">
    <reaction evidence="42">
        <text>(2E)-octadecenoyl-[ACP] + NADPH + H(+) = octadecanoyl-[ACP] + NADP(+)</text>
        <dbReference type="Rhea" id="RHEA:41928"/>
        <dbReference type="Rhea" id="RHEA-COMP:9655"/>
        <dbReference type="Rhea" id="RHEA-COMP:9656"/>
        <dbReference type="ChEBI" id="CHEBI:15378"/>
        <dbReference type="ChEBI" id="CHEBI:57783"/>
        <dbReference type="ChEBI" id="CHEBI:58349"/>
        <dbReference type="ChEBI" id="CHEBI:78489"/>
        <dbReference type="ChEBI" id="CHEBI:78495"/>
    </reaction>
    <physiologicalReaction direction="left-to-right" evidence="42">
        <dbReference type="Rhea" id="RHEA:41929"/>
    </physiologicalReaction>
</comment>
<dbReference type="Pfam" id="PF00109">
    <property type="entry name" value="ketoacyl-synt"/>
    <property type="match status" value="1"/>
</dbReference>
<dbReference type="FunFam" id="3.40.50.720:FF:000209">
    <property type="entry name" value="Polyketide synthase Pks12"/>
    <property type="match status" value="1"/>
</dbReference>
<dbReference type="InterPro" id="IPR042104">
    <property type="entry name" value="PKS_dehydratase_sf"/>
</dbReference>
<dbReference type="InterPro" id="IPR016039">
    <property type="entry name" value="Thiolase-like"/>
</dbReference>
<evidence type="ECO:0000256" key="17">
    <source>
        <dbReference type="ARBA" id="ARBA00023399"/>
    </source>
</evidence>